<evidence type="ECO:0000313" key="3">
    <source>
        <dbReference type="Proteomes" id="UP000230233"/>
    </source>
</evidence>
<sequence length="81" mass="9624">MKNEKRKTQRKKKGKREKIGDDEIQFLTFTQKIIYGLVVCSLFFSSTYVNCEIFLNGFFLVFVNYLGLKKERKFSLKIESI</sequence>
<keyword evidence="3" id="KW-1185">Reference proteome</keyword>
<proteinExistence type="predicted"/>
<feature type="transmembrane region" description="Helical" evidence="1">
    <location>
        <begin position="26"/>
        <end position="47"/>
    </location>
</feature>
<gene>
    <name evidence="2" type="primary">Cnig_chr_I.g812</name>
    <name evidence="2" type="ORF">B9Z55_000812</name>
</gene>
<protein>
    <submittedName>
        <fullName evidence="2">Uncharacterized protein</fullName>
    </submittedName>
</protein>
<keyword evidence="1" id="KW-0472">Membrane</keyword>
<reference evidence="3" key="1">
    <citation type="submission" date="2017-10" db="EMBL/GenBank/DDBJ databases">
        <title>Rapid genome shrinkage in a self-fertile nematode reveals novel sperm competition proteins.</title>
        <authorList>
            <person name="Yin D."/>
            <person name="Schwarz E.M."/>
            <person name="Thomas C.G."/>
            <person name="Felde R.L."/>
            <person name="Korf I.F."/>
            <person name="Cutter A.D."/>
            <person name="Schartner C.M."/>
            <person name="Ralston E.J."/>
            <person name="Meyer B.J."/>
            <person name="Haag E.S."/>
        </authorList>
    </citation>
    <scope>NUCLEOTIDE SEQUENCE [LARGE SCALE GENOMIC DNA]</scope>
    <source>
        <strain evidence="3">JU1422</strain>
    </source>
</reference>
<evidence type="ECO:0000313" key="2">
    <source>
        <dbReference type="EMBL" id="PIC55609.1"/>
    </source>
</evidence>
<evidence type="ECO:0000256" key="1">
    <source>
        <dbReference type="SAM" id="Phobius"/>
    </source>
</evidence>
<dbReference type="EMBL" id="PDUG01000001">
    <property type="protein sequence ID" value="PIC55609.1"/>
    <property type="molecule type" value="Genomic_DNA"/>
</dbReference>
<accession>A0A2G5VUY2</accession>
<keyword evidence="1" id="KW-1133">Transmembrane helix</keyword>
<organism evidence="2 3">
    <name type="scientific">Caenorhabditis nigoni</name>
    <dbReference type="NCBI Taxonomy" id="1611254"/>
    <lineage>
        <taxon>Eukaryota</taxon>
        <taxon>Metazoa</taxon>
        <taxon>Ecdysozoa</taxon>
        <taxon>Nematoda</taxon>
        <taxon>Chromadorea</taxon>
        <taxon>Rhabditida</taxon>
        <taxon>Rhabditina</taxon>
        <taxon>Rhabditomorpha</taxon>
        <taxon>Rhabditoidea</taxon>
        <taxon>Rhabditidae</taxon>
        <taxon>Peloderinae</taxon>
        <taxon>Caenorhabditis</taxon>
    </lineage>
</organism>
<name>A0A2G5VUY2_9PELO</name>
<comment type="caution">
    <text evidence="2">The sequence shown here is derived from an EMBL/GenBank/DDBJ whole genome shotgun (WGS) entry which is preliminary data.</text>
</comment>
<dbReference type="AlphaFoldDB" id="A0A2G5VUY2"/>
<dbReference type="Proteomes" id="UP000230233">
    <property type="component" value="Chromosome I"/>
</dbReference>
<keyword evidence="1" id="KW-0812">Transmembrane</keyword>